<proteinExistence type="predicted"/>
<dbReference type="Proteomes" id="UP000649617">
    <property type="component" value="Unassembled WGS sequence"/>
</dbReference>
<dbReference type="Pfam" id="PF00270">
    <property type="entry name" value="DEAD"/>
    <property type="match status" value="1"/>
</dbReference>
<evidence type="ECO:0000256" key="2">
    <source>
        <dbReference type="ARBA" id="ARBA00022806"/>
    </source>
</evidence>
<reference evidence="6" key="1">
    <citation type="submission" date="2021-02" db="EMBL/GenBank/DDBJ databases">
        <authorList>
            <person name="Dougan E. K."/>
            <person name="Rhodes N."/>
            <person name="Thang M."/>
            <person name="Chan C."/>
        </authorList>
    </citation>
    <scope>NUCLEOTIDE SEQUENCE</scope>
</reference>
<evidence type="ECO:0000259" key="5">
    <source>
        <dbReference type="Pfam" id="PF23002"/>
    </source>
</evidence>
<evidence type="ECO:0000313" key="6">
    <source>
        <dbReference type="EMBL" id="CAE7611825.1"/>
    </source>
</evidence>
<sequence>ASNIFFINAESIICDLRLSAEASTGIEFARRFYAKTKGITSTAASSVRDKVNEDGQFLRMTFMVEQLLASIKSCGGVYRIIFFDAFKHVFSLQFEDSLWAFREAFLNHCRNNGIDHEVFPHWYSPEWKEHVSLWRPSFFLLADDGLAVEEEDEEDEEDAEQNARLRGSFQALMLRCLSYKVHVALLKGLQRRGNRVMAFTLEPDNHDSFIDKNVQGVLQPLLEEEEEDEEQEGSLIPALKAFKKRASGKVQDSALLRSFLVCGFCKETLAIQADPASMALMKLFVKVMMIQEMVLRYMPLDKRAFSTVPSEEWELYAESISGALDRFYGYISKELGRLNRDSSADLEDSKLDACDLFDGRLFRHLFRFVVESALSEKSKEVKADAFKFSSYVVEELDFLWSEASSKEKFFPLKVSAMKDLEGLEPPQLPDQARVRDRPVLFKIESELFDAMWKEKADNLNQKDEDEPDDAGLLWERYGWKQGVRVDPIQEVQTMEKSEAEKRMEQKMREKKKITDKDREFERKFQMKKRQVALRQLHSYAKSLTGSDKLHLPIVSVKSDQKKEEPKKDAKKEDSKKEAKKTEEPKLSKKAQEILDKKNQKDLEKTQAQDKQTLADWEKPLASLGEVSDVSKLEKELLDLLIGFNRVVPSFVGFPALNAFKTPEAQVTVIVKVGFLTIFKIFLETLDVTWQAVQSLQKALKKLQLDKLPAEAQPKVTSLVVYIYCLVQEAWNSFGKKGLIDGKSIKLFQELLISLGFRKNAQGMFQRWKEVAGKEEGPAEDDDKGKDKKGKDAKDAKKDKNDKKEKDKDKDKKDKKDSKDGKDADPFKSFEMKESKVEMLWSGVGSDEYAFQLMYMGPQMIRLVGTAKDERVNFKPDKWQRDLLDIVDSNESALVVAPTASGKTFIGYYVMDQVLREDHEGVAVYVAPSKALVNQAGFASGSLSSFFIVLPVLADKSFWQVSAEIYARFGSKIFPAHSKQELLPVCNASFLNRTFAVFMSLL</sequence>
<accession>A0A812VCT9</accession>
<feature type="non-terminal residue" evidence="6">
    <location>
        <position position="1001"/>
    </location>
</feature>
<keyword evidence="2" id="KW-0347">Helicase</keyword>
<feature type="domain" description="DEAD/DEAH-box helicase" evidence="4">
    <location>
        <begin position="879"/>
        <end position="935"/>
    </location>
</feature>
<dbReference type="Gene3D" id="3.40.50.300">
    <property type="entry name" value="P-loop containing nucleotide triphosphate hydrolases"/>
    <property type="match status" value="1"/>
</dbReference>
<keyword evidence="2" id="KW-0547">Nucleotide-binding</keyword>
<comment type="caution">
    <text evidence="6">The sequence shown here is derived from an EMBL/GenBank/DDBJ whole genome shotgun (WGS) entry which is preliminary data.</text>
</comment>
<evidence type="ECO:0008006" key="8">
    <source>
        <dbReference type="Google" id="ProtNLM"/>
    </source>
</evidence>
<dbReference type="GO" id="GO:0005737">
    <property type="term" value="C:cytoplasm"/>
    <property type="evidence" value="ECO:0007669"/>
    <property type="project" value="TreeGrafter"/>
</dbReference>
<dbReference type="AlphaFoldDB" id="A0A812VCT9"/>
<evidence type="ECO:0000259" key="4">
    <source>
        <dbReference type="Pfam" id="PF00270"/>
    </source>
</evidence>
<gene>
    <name evidence="6" type="ORF">SPIL2461_LOCUS16124</name>
</gene>
<dbReference type="InterPro" id="IPR027417">
    <property type="entry name" value="P-loop_NTPase"/>
</dbReference>
<evidence type="ECO:0000313" key="7">
    <source>
        <dbReference type="Proteomes" id="UP000649617"/>
    </source>
</evidence>
<dbReference type="GO" id="GO:0016787">
    <property type="term" value="F:hydrolase activity"/>
    <property type="evidence" value="ECO:0007669"/>
    <property type="project" value="UniProtKB-KW"/>
</dbReference>
<keyword evidence="7" id="KW-1185">Reference proteome</keyword>
<dbReference type="InterPro" id="IPR052431">
    <property type="entry name" value="SKI2_subfamily_helicases"/>
</dbReference>
<dbReference type="PANTHER" id="PTHR44533:SF4">
    <property type="entry name" value="DEAD_H RNA HELICASE, PUTATIVE-RELATED"/>
    <property type="match status" value="1"/>
</dbReference>
<organism evidence="6 7">
    <name type="scientific">Symbiodinium pilosum</name>
    <name type="common">Dinoflagellate</name>
    <dbReference type="NCBI Taxonomy" id="2952"/>
    <lineage>
        <taxon>Eukaryota</taxon>
        <taxon>Sar</taxon>
        <taxon>Alveolata</taxon>
        <taxon>Dinophyceae</taxon>
        <taxon>Suessiales</taxon>
        <taxon>Symbiodiniaceae</taxon>
        <taxon>Symbiodinium</taxon>
    </lineage>
</organism>
<dbReference type="InterPro" id="IPR055124">
    <property type="entry name" value="PIN-like_DDX60"/>
</dbReference>
<keyword evidence="2" id="KW-0067">ATP-binding</keyword>
<evidence type="ECO:0000256" key="3">
    <source>
        <dbReference type="SAM" id="MobiDB-lite"/>
    </source>
</evidence>
<evidence type="ECO:0000256" key="1">
    <source>
        <dbReference type="ARBA" id="ARBA00022801"/>
    </source>
</evidence>
<dbReference type="EMBL" id="CAJNIZ010041169">
    <property type="protein sequence ID" value="CAE7611825.1"/>
    <property type="molecule type" value="Genomic_DNA"/>
</dbReference>
<dbReference type="InterPro" id="IPR011545">
    <property type="entry name" value="DEAD/DEAH_box_helicase_dom"/>
</dbReference>
<feature type="region of interest" description="Disordered" evidence="3">
    <location>
        <begin position="769"/>
        <end position="826"/>
    </location>
</feature>
<feature type="domain" description="ATP-dependent RNA helicase DDX60 PIN-like" evidence="5">
    <location>
        <begin position="47"/>
        <end position="228"/>
    </location>
</feature>
<feature type="compositionally biased region" description="Basic and acidic residues" evidence="3">
    <location>
        <begin position="558"/>
        <end position="607"/>
    </location>
</feature>
<feature type="region of interest" description="Disordered" evidence="3">
    <location>
        <begin position="554"/>
        <end position="610"/>
    </location>
</feature>
<keyword evidence="1" id="KW-0378">Hydrolase</keyword>
<dbReference type="GO" id="GO:0004386">
    <property type="term" value="F:helicase activity"/>
    <property type="evidence" value="ECO:0007669"/>
    <property type="project" value="UniProtKB-KW"/>
</dbReference>
<dbReference type="Pfam" id="PF23002">
    <property type="entry name" value="PIN-like_DDX60"/>
    <property type="match status" value="1"/>
</dbReference>
<dbReference type="GO" id="GO:0003676">
    <property type="term" value="F:nucleic acid binding"/>
    <property type="evidence" value="ECO:0007669"/>
    <property type="project" value="InterPro"/>
</dbReference>
<protein>
    <recommendedName>
        <fullName evidence="8">DEAD/DEAH box helicase domain-containing protein</fullName>
    </recommendedName>
</protein>
<dbReference type="OrthoDB" id="439500at2759"/>
<name>A0A812VCT9_SYMPI</name>
<dbReference type="PANTHER" id="PTHR44533">
    <property type="entry name" value="DEAD/H RNA HELICASE, PUTATIVE-RELATED"/>
    <property type="match status" value="1"/>
</dbReference>
<feature type="region of interest" description="Disordered" evidence="3">
    <location>
        <begin position="495"/>
        <end position="520"/>
    </location>
</feature>
<dbReference type="SUPFAM" id="SSF52540">
    <property type="entry name" value="P-loop containing nucleoside triphosphate hydrolases"/>
    <property type="match status" value="1"/>
</dbReference>
<dbReference type="GO" id="GO:0005524">
    <property type="term" value="F:ATP binding"/>
    <property type="evidence" value="ECO:0007669"/>
    <property type="project" value="InterPro"/>
</dbReference>